<dbReference type="EMBL" id="BMHP01000003">
    <property type="protein sequence ID" value="GGD83606.1"/>
    <property type="molecule type" value="Genomic_DNA"/>
</dbReference>
<evidence type="ECO:0000313" key="4">
    <source>
        <dbReference type="EMBL" id="GGD83606.1"/>
    </source>
</evidence>
<accession>A0A917DZI5</accession>
<evidence type="ECO:0000256" key="2">
    <source>
        <dbReference type="ARBA" id="ARBA00022723"/>
    </source>
</evidence>
<sequence>MSELDWIRNIYCVGRNYSLHAKELGNEVPQEPIIFSKPTHALRPAQGTALLPGHLGSIDYELELVVRISSTYEPGKPAAELIDGIALGIDWTARDIQTRLKANRHPWLLAKGFQGSAILSEFRDISSLEQIAELVFSLKVNGQTVQSGSPKDMIFSIEQLIAYIGNNFGLGAGDIIYTGTPAGVGAVNHGDMLELKLAGLPERPADPGAASTRGEITVGRLEVVFSNS</sequence>
<dbReference type="GO" id="GO:0046872">
    <property type="term" value="F:metal ion binding"/>
    <property type="evidence" value="ECO:0007669"/>
    <property type="project" value="UniProtKB-KW"/>
</dbReference>
<name>A0A917DZI5_9BACL</name>
<dbReference type="InterPro" id="IPR011234">
    <property type="entry name" value="Fumarylacetoacetase-like_C"/>
</dbReference>
<gene>
    <name evidence="4" type="ORF">GCM10010911_47230</name>
</gene>
<dbReference type="PANTHER" id="PTHR11820">
    <property type="entry name" value="ACYLPYRUVASE"/>
    <property type="match status" value="1"/>
</dbReference>
<keyword evidence="4" id="KW-0378">Hydrolase</keyword>
<evidence type="ECO:0000256" key="1">
    <source>
        <dbReference type="ARBA" id="ARBA00010211"/>
    </source>
</evidence>
<dbReference type="SUPFAM" id="SSF56529">
    <property type="entry name" value="FAH"/>
    <property type="match status" value="1"/>
</dbReference>
<dbReference type="Proteomes" id="UP000612456">
    <property type="component" value="Unassembled WGS sequence"/>
</dbReference>
<keyword evidence="2" id="KW-0479">Metal-binding</keyword>
<comment type="similarity">
    <text evidence="1">Belongs to the FAH family.</text>
</comment>
<evidence type="ECO:0000313" key="5">
    <source>
        <dbReference type="Proteomes" id="UP000612456"/>
    </source>
</evidence>
<dbReference type="GO" id="GO:0018773">
    <property type="term" value="F:acetylpyruvate hydrolase activity"/>
    <property type="evidence" value="ECO:0007669"/>
    <property type="project" value="TreeGrafter"/>
</dbReference>
<dbReference type="InterPro" id="IPR036663">
    <property type="entry name" value="Fumarylacetoacetase_C_sf"/>
</dbReference>
<dbReference type="AlphaFoldDB" id="A0A917DZI5"/>
<comment type="caution">
    <text evidence="4">The sequence shown here is derived from an EMBL/GenBank/DDBJ whole genome shotgun (WGS) entry which is preliminary data.</text>
</comment>
<dbReference type="Pfam" id="PF01557">
    <property type="entry name" value="FAA_hydrolase"/>
    <property type="match status" value="1"/>
</dbReference>
<protein>
    <submittedName>
        <fullName evidence="4">Fumarylacetoacetate hydrolase</fullName>
    </submittedName>
</protein>
<reference evidence="4" key="1">
    <citation type="journal article" date="2014" name="Int. J. Syst. Evol. Microbiol.">
        <title>Complete genome sequence of Corynebacterium casei LMG S-19264T (=DSM 44701T), isolated from a smear-ripened cheese.</title>
        <authorList>
            <consortium name="US DOE Joint Genome Institute (JGI-PGF)"/>
            <person name="Walter F."/>
            <person name="Albersmeier A."/>
            <person name="Kalinowski J."/>
            <person name="Ruckert C."/>
        </authorList>
    </citation>
    <scope>NUCLEOTIDE SEQUENCE</scope>
    <source>
        <strain evidence="4">CGMCC 1.15178</strain>
    </source>
</reference>
<proteinExistence type="inferred from homology"/>
<evidence type="ECO:0000259" key="3">
    <source>
        <dbReference type="Pfam" id="PF01557"/>
    </source>
</evidence>
<feature type="domain" description="Fumarylacetoacetase-like C-terminal" evidence="3">
    <location>
        <begin position="10"/>
        <end position="201"/>
    </location>
</feature>
<reference evidence="4" key="2">
    <citation type="submission" date="2020-09" db="EMBL/GenBank/DDBJ databases">
        <authorList>
            <person name="Sun Q."/>
            <person name="Zhou Y."/>
        </authorList>
    </citation>
    <scope>NUCLEOTIDE SEQUENCE</scope>
    <source>
        <strain evidence="4">CGMCC 1.15178</strain>
    </source>
</reference>
<organism evidence="4 5">
    <name type="scientific">Paenibacillus nasutitermitis</name>
    <dbReference type="NCBI Taxonomy" id="1652958"/>
    <lineage>
        <taxon>Bacteria</taxon>
        <taxon>Bacillati</taxon>
        <taxon>Bacillota</taxon>
        <taxon>Bacilli</taxon>
        <taxon>Bacillales</taxon>
        <taxon>Paenibacillaceae</taxon>
        <taxon>Paenibacillus</taxon>
    </lineage>
</organism>
<dbReference type="Gene3D" id="3.90.850.10">
    <property type="entry name" value="Fumarylacetoacetase-like, C-terminal domain"/>
    <property type="match status" value="1"/>
</dbReference>
<keyword evidence="5" id="KW-1185">Reference proteome</keyword>
<dbReference type="PANTHER" id="PTHR11820:SF7">
    <property type="entry name" value="ACYLPYRUVASE FAHD1, MITOCHONDRIAL"/>
    <property type="match status" value="1"/>
</dbReference>